<protein>
    <recommendedName>
        <fullName evidence="1">NAD(P)-binding domain-containing protein</fullName>
    </recommendedName>
</protein>
<dbReference type="Gene3D" id="3.40.50.720">
    <property type="entry name" value="NAD(P)-binding Rossmann-like Domain"/>
    <property type="match status" value="1"/>
</dbReference>
<dbReference type="Pfam" id="PF16363">
    <property type="entry name" value="GDP_Man_Dehyd"/>
    <property type="match status" value="1"/>
</dbReference>
<evidence type="ECO:0000313" key="3">
    <source>
        <dbReference type="Proteomes" id="UP000250918"/>
    </source>
</evidence>
<dbReference type="Proteomes" id="UP000250918">
    <property type="component" value="Unassembled WGS sequence"/>
</dbReference>
<dbReference type="Gene3D" id="3.90.25.10">
    <property type="entry name" value="UDP-galactose 4-epimerase, domain 1"/>
    <property type="match status" value="1"/>
</dbReference>
<feature type="domain" description="NAD(P)-binding" evidence="1">
    <location>
        <begin position="7"/>
        <end position="310"/>
    </location>
</feature>
<dbReference type="SUPFAM" id="SSF51735">
    <property type="entry name" value="NAD(P)-binding Rossmann-fold domains"/>
    <property type="match status" value="1"/>
</dbReference>
<accession>A0A855X3I2</accession>
<proteinExistence type="predicted"/>
<organism evidence="2 3">
    <name type="scientific">candidate division GN15 bacterium</name>
    <dbReference type="NCBI Taxonomy" id="2072418"/>
    <lineage>
        <taxon>Bacteria</taxon>
        <taxon>candidate division GN15</taxon>
    </lineage>
</organism>
<sequence>MTSRTAFITGIPGFAGSFLAEELLACGYRVVGTMREGESTHHLSAIEHRITLFEADILDAEHNRKLVRKFKPDYIFHLAAMASVGRSFEMERMTFLVNFEGTLNMLDAARAHAGLRKFVFVSSADCYGVFAPKNKTLREDQPLNPVSPYGIAKAAAEQAARYYHRAYNLPVVVARSFNHSGPRQSDSFAIPSFAHQIAAIESGLHKPELLVGDLSARRDISDVRDIVRGYRLLAERGKPGNIYQLCSGRAVAMSRVLEMLLKTSHRRIPVRVDKTRLRKADIPILKGDNRKAVRELGYAPRHSLQSTVADTLNYWRHELSGQSTRE</sequence>
<dbReference type="InterPro" id="IPR016040">
    <property type="entry name" value="NAD(P)-bd_dom"/>
</dbReference>
<comment type="caution">
    <text evidence="2">The sequence shown here is derived from an EMBL/GenBank/DDBJ whole genome shotgun (WGS) entry which is preliminary data.</text>
</comment>
<dbReference type="AlphaFoldDB" id="A0A855X3I2"/>
<dbReference type="EMBL" id="PQAP01000158">
    <property type="protein sequence ID" value="PWB69951.1"/>
    <property type="molecule type" value="Genomic_DNA"/>
</dbReference>
<reference evidence="2 3" key="1">
    <citation type="journal article" date="2018" name="ISME J.">
        <title>A methanotrophic archaeon couples anaerobic oxidation of methane to Fe(III) reduction.</title>
        <authorList>
            <person name="Cai C."/>
            <person name="Leu A.O."/>
            <person name="Xie G.J."/>
            <person name="Guo J."/>
            <person name="Feng Y."/>
            <person name="Zhao J.X."/>
            <person name="Tyson G.W."/>
            <person name="Yuan Z."/>
            <person name="Hu S."/>
        </authorList>
    </citation>
    <scope>NUCLEOTIDE SEQUENCE [LARGE SCALE GENOMIC DNA]</scope>
    <source>
        <strain evidence="2">FeB_12</strain>
    </source>
</reference>
<dbReference type="InterPro" id="IPR036291">
    <property type="entry name" value="NAD(P)-bd_dom_sf"/>
</dbReference>
<dbReference type="PANTHER" id="PTHR43000">
    <property type="entry name" value="DTDP-D-GLUCOSE 4,6-DEHYDRATASE-RELATED"/>
    <property type="match status" value="1"/>
</dbReference>
<gene>
    <name evidence="2" type="ORF">C3F09_09810</name>
</gene>
<evidence type="ECO:0000313" key="2">
    <source>
        <dbReference type="EMBL" id="PWB69951.1"/>
    </source>
</evidence>
<evidence type="ECO:0000259" key="1">
    <source>
        <dbReference type="Pfam" id="PF16363"/>
    </source>
</evidence>
<name>A0A855X3I2_9BACT</name>